<gene>
    <name evidence="2" type="ORF">EDB92DRAFT_380091</name>
</gene>
<dbReference type="Proteomes" id="UP001201163">
    <property type="component" value="Unassembled WGS sequence"/>
</dbReference>
<keyword evidence="1" id="KW-0472">Membrane</keyword>
<accession>A0AAD4LK78</accession>
<proteinExistence type="predicted"/>
<comment type="caution">
    <text evidence="2">The sequence shown here is derived from an EMBL/GenBank/DDBJ whole genome shotgun (WGS) entry which is preliminary data.</text>
</comment>
<feature type="transmembrane region" description="Helical" evidence="1">
    <location>
        <begin position="15"/>
        <end position="37"/>
    </location>
</feature>
<name>A0AAD4LK78_9AGAM</name>
<reference evidence="2" key="1">
    <citation type="submission" date="2022-01" db="EMBL/GenBank/DDBJ databases">
        <title>Comparative genomics reveals a dynamic genome evolution in the ectomycorrhizal milk-cap (Lactarius) mushrooms.</title>
        <authorList>
            <consortium name="DOE Joint Genome Institute"/>
            <person name="Lebreton A."/>
            <person name="Tang N."/>
            <person name="Kuo A."/>
            <person name="LaButti K."/>
            <person name="Drula E."/>
            <person name="Barry K."/>
            <person name="Clum A."/>
            <person name="Lipzen A."/>
            <person name="Mousain D."/>
            <person name="Ng V."/>
            <person name="Wang R."/>
            <person name="Wang X."/>
            <person name="Dai Y."/>
            <person name="Henrissat B."/>
            <person name="Grigoriev I.V."/>
            <person name="Guerin-Laguette A."/>
            <person name="Yu F."/>
            <person name="Martin F.M."/>
        </authorList>
    </citation>
    <scope>NUCLEOTIDE SEQUENCE</scope>
    <source>
        <strain evidence="2">QP</strain>
    </source>
</reference>
<sequence length="132" mass="14509">MATDHNILSPASVRVFTVLLCVCLCTANLYSLFLSFFQPPTHNHDRHCRAEAAHLSAAFALSKHFDKSLVTVFNEELVANGTAISIAIDSARCDALRIINEDCSSATSGTHLRQWTCSARLTSAPPLYFFSF</sequence>
<keyword evidence="3" id="KW-1185">Reference proteome</keyword>
<evidence type="ECO:0000313" key="2">
    <source>
        <dbReference type="EMBL" id="KAH8993762.1"/>
    </source>
</evidence>
<dbReference type="EMBL" id="JAKELL010000017">
    <property type="protein sequence ID" value="KAH8993762.1"/>
    <property type="molecule type" value="Genomic_DNA"/>
</dbReference>
<organism evidence="2 3">
    <name type="scientific">Lactarius akahatsu</name>
    <dbReference type="NCBI Taxonomy" id="416441"/>
    <lineage>
        <taxon>Eukaryota</taxon>
        <taxon>Fungi</taxon>
        <taxon>Dikarya</taxon>
        <taxon>Basidiomycota</taxon>
        <taxon>Agaricomycotina</taxon>
        <taxon>Agaricomycetes</taxon>
        <taxon>Russulales</taxon>
        <taxon>Russulaceae</taxon>
        <taxon>Lactarius</taxon>
    </lineage>
</organism>
<dbReference type="AlphaFoldDB" id="A0AAD4LK78"/>
<protein>
    <submittedName>
        <fullName evidence="2">Uncharacterized protein</fullName>
    </submittedName>
</protein>
<keyword evidence="1" id="KW-0812">Transmembrane</keyword>
<keyword evidence="1" id="KW-1133">Transmembrane helix</keyword>
<evidence type="ECO:0000256" key="1">
    <source>
        <dbReference type="SAM" id="Phobius"/>
    </source>
</evidence>
<evidence type="ECO:0000313" key="3">
    <source>
        <dbReference type="Proteomes" id="UP001201163"/>
    </source>
</evidence>